<evidence type="ECO:0000313" key="1">
    <source>
        <dbReference type="EMBL" id="EEH56470.1"/>
    </source>
</evidence>
<dbReference type="KEGG" id="mpp:MICPUCDRAFT_59114"/>
<proteinExistence type="predicted"/>
<evidence type="ECO:0000313" key="2">
    <source>
        <dbReference type="Proteomes" id="UP000001876"/>
    </source>
</evidence>
<dbReference type="GeneID" id="9684778"/>
<sequence>MDNYPQTWTGGVFTCVAHACVRNPEPRAMNDVGGDGGEGGGGGGVVGGFTDFVAESGRSLGGAFGKIGELMPTRWSREMDKMGINL</sequence>
<reference evidence="1 2" key="1">
    <citation type="journal article" date="2009" name="Science">
        <title>Green evolution and dynamic adaptations revealed by genomes of the marine picoeukaryotes Micromonas.</title>
        <authorList>
            <person name="Worden A.Z."/>
            <person name="Lee J.H."/>
            <person name="Mock T."/>
            <person name="Rouze P."/>
            <person name="Simmons M.P."/>
            <person name="Aerts A.L."/>
            <person name="Allen A.E."/>
            <person name="Cuvelier M.L."/>
            <person name="Derelle E."/>
            <person name="Everett M.V."/>
            <person name="Foulon E."/>
            <person name="Grimwood J."/>
            <person name="Gundlach H."/>
            <person name="Henrissat B."/>
            <person name="Napoli C."/>
            <person name="McDonald S.M."/>
            <person name="Parker M.S."/>
            <person name="Rombauts S."/>
            <person name="Salamov A."/>
            <person name="Von Dassow P."/>
            <person name="Badger J.H."/>
            <person name="Coutinho P.M."/>
            <person name="Demir E."/>
            <person name="Dubchak I."/>
            <person name="Gentemann C."/>
            <person name="Eikrem W."/>
            <person name="Gready J.E."/>
            <person name="John U."/>
            <person name="Lanier W."/>
            <person name="Lindquist E.A."/>
            <person name="Lucas S."/>
            <person name="Mayer K.F."/>
            <person name="Moreau H."/>
            <person name="Not F."/>
            <person name="Otillar R."/>
            <person name="Panaud O."/>
            <person name="Pangilinan J."/>
            <person name="Paulsen I."/>
            <person name="Piegu B."/>
            <person name="Poliakov A."/>
            <person name="Robbens S."/>
            <person name="Schmutz J."/>
            <person name="Toulza E."/>
            <person name="Wyss T."/>
            <person name="Zelensky A."/>
            <person name="Zhou K."/>
            <person name="Armbrust E.V."/>
            <person name="Bhattacharya D."/>
            <person name="Goodenough U.W."/>
            <person name="Van de Peer Y."/>
            <person name="Grigoriev I.V."/>
        </authorList>
    </citation>
    <scope>NUCLEOTIDE SEQUENCE [LARGE SCALE GENOMIC DNA]</scope>
    <source>
        <strain evidence="1 2">CCMP1545</strain>
    </source>
</reference>
<accession>C1MVA1</accession>
<dbReference type="AlphaFoldDB" id="C1MVA1"/>
<organism evidence="2">
    <name type="scientific">Micromonas pusilla (strain CCMP1545)</name>
    <name type="common">Picoplanktonic green alga</name>
    <dbReference type="NCBI Taxonomy" id="564608"/>
    <lineage>
        <taxon>Eukaryota</taxon>
        <taxon>Viridiplantae</taxon>
        <taxon>Chlorophyta</taxon>
        <taxon>Mamiellophyceae</taxon>
        <taxon>Mamiellales</taxon>
        <taxon>Mamiellaceae</taxon>
        <taxon>Micromonas</taxon>
    </lineage>
</organism>
<name>C1MVA1_MICPC</name>
<protein>
    <submittedName>
        <fullName evidence="1">Predicted protein</fullName>
    </submittedName>
</protein>
<dbReference type="Proteomes" id="UP000001876">
    <property type="component" value="Unassembled WGS sequence"/>
</dbReference>
<dbReference type="EMBL" id="GG663740">
    <property type="protein sequence ID" value="EEH56470.1"/>
    <property type="molecule type" value="Genomic_DNA"/>
</dbReference>
<gene>
    <name evidence="1" type="ORF">MICPUCDRAFT_59114</name>
</gene>
<keyword evidence="2" id="KW-1185">Reference proteome</keyword>
<dbReference type="RefSeq" id="XP_003059338.1">
    <property type="nucleotide sequence ID" value="XM_003059292.1"/>
</dbReference>